<dbReference type="RefSeq" id="WP_283174827.1">
    <property type="nucleotide sequence ID" value="NZ_JAPNOA010000056.1"/>
</dbReference>
<gene>
    <name evidence="2" type="ORF">OUO13_15665</name>
</gene>
<dbReference type="AlphaFoldDB" id="A0A9X3EH53"/>
<keyword evidence="3" id="KW-1185">Reference proteome</keyword>
<dbReference type="Proteomes" id="UP001150830">
    <property type="component" value="Unassembled WGS sequence"/>
</dbReference>
<evidence type="ECO:0000313" key="3">
    <source>
        <dbReference type="Proteomes" id="UP001150830"/>
    </source>
</evidence>
<evidence type="ECO:0000256" key="1">
    <source>
        <dbReference type="SAM" id="SignalP"/>
    </source>
</evidence>
<protein>
    <recommendedName>
        <fullName evidence="4">Lipoprotein</fullName>
    </recommendedName>
</protein>
<name>A0A9X3EH53_9GAMM</name>
<organism evidence="2 3">
    <name type="scientific">Parathalassolituus penaei</name>
    <dbReference type="NCBI Taxonomy" id="2997323"/>
    <lineage>
        <taxon>Bacteria</taxon>
        <taxon>Pseudomonadati</taxon>
        <taxon>Pseudomonadota</taxon>
        <taxon>Gammaproteobacteria</taxon>
        <taxon>Oceanospirillales</taxon>
        <taxon>Oceanospirillaceae</taxon>
        <taxon>Parathalassolituus</taxon>
    </lineage>
</organism>
<accession>A0A9X3EH53</accession>
<evidence type="ECO:0000313" key="2">
    <source>
        <dbReference type="EMBL" id="MCY0966625.1"/>
    </source>
</evidence>
<feature type="signal peptide" evidence="1">
    <location>
        <begin position="1"/>
        <end position="19"/>
    </location>
</feature>
<comment type="caution">
    <text evidence="2">The sequence shown here is derived from an EMBL/GenBank/DDBJ whole genome shotgun (WGS) entry which is preliminary data.</text>
</comment>
<proteinExistence type="predicted"/>
<reference evidence="2" key="1">
    <citation type="submission" date="2022-11" db="EMBL/GenBank/DDBJ databases">
        <title>Parathalassolutuus dongxingensis gen. nov., sp. nov., a novel member of family Oceanospirillaceae isolated from a coastal shrimp pond in Guangxi, China.</title>
        <authorList>
            <person name="Chen H."/>
        </authorList>
    </citation>
    <scope>NUCLEOTIDE SEQUENCE</scope>
    <source>
        <strain evidence="2">G-43</strain>
    </source>
</reference>
<dbReference type="PROSITE" id="PS51257">
    <property type="entry name" value="PROKAR_LIPOPROTEIN"/>
    <property type="match status" value="1"/>
</dbReference>
<feature type="chain" id="PRO_5040957650" description="Lipoprotein" evidence="1">
    <location>
        <begin position="20"/>
        <end position="185"/>
    </location>
</feature>
<sequence>MIKKNLVVVLPLLVSACVAIPPEKWDTVDVYRKNGQNEIIRADSPIFLADDKVCEDKIFGQGVDVNGEVIRDKAQLKKLLVEASSGKYSNRPGDPKKAKSVEEQKLHTMSSALGAPKYIHDIFRMLTEENECMRDEGYRFTGAIRIHKETKQELKCTPSKPYDICRIAKESELTKEYSGRSLILK</sequence>
<dbReference type="EMBL" id="JAPNOA010000056">
    <property type="protein sequence ID" value="MCY0966625.1"/>
    <property type="molecule type" value="Genomic_DNA"/>
</dbReference>
<evidence type="ECO:0008006" key="4">
    <source>
        <dbReference type="Google" id="ProtNLM"/>
    </source>
</evidence>
<keyword evidence="1" id="KW-0732">Signal</keyword>